<dbReference type="SUPFAM" id="SSF53067">
    <property type="entry name" value="Actin-like ATPase domain"/>
    <property type="match status" value="1"/>
</dbReference>
<sequence length="129" mass="13171">MDGGVLEDEVNRARLVHAAGLVAPDDAQLAGALSASDDAIAEAGRQRRILAATLGNAVNVLNPSMIVLGGFLGSLRDVDRDAFDDEVRARALAASAENLELASAALGADRLLIGAADAAMQRLLADPLG</sequence>
<dbReference type="Proteomes" id="UP001321543">
    <property type="component" value="Chromosome"/>
</dbReference>
<comment type="similarity">
    <text evidence="1">Belongs to the ROK (NagC/XylR) family.</text>
</comment>
<dbReference type="InterPro" id="IPR000600">
    <property type="entry name" value="ROK"/>
</dbReference>
<evidence type="ECO:0000313" key="3">
    <source>
        <dbReference type="Proteomes" id="UP001321543"/>
    </source>
</evidence>
<dbReference type="RefSeq" id="WP_350226471.1">
    <property type="nucleotide sequence ID" value="NZ_AP027728.1"/>
</dbReference>
<evidence type="ECO:0000256" key="1">
    <source>
        <dbReference type="ARBA" id="ARBA00006479"/>
    </source>
</evidence>
<proteinExistence type="inferred from homology"/>
<dbReference type="InterPro" id="IPR043129">
    <property type="entry name" value="ATPase_NBD"/>
</dbReference>
<reference evidence="3" key="1">
    <citation type="journal article" date="2019" name="Int. J. Syst. Evol. Microbiol.">
        <title>The Global Catalogue of Microorganisms (GCM) 10K type strain sequencing project: providing services to taxonomists for standard genome sequencing and annotation.</title>
        <authorList>
            <consortium name="The Broad Institute Genomics Platform"/>
            <consortium name="The Broad Institute Genome Sequencing Center for Infectious Disease"/>
            <person name="Wu L."/>
            <person name="Ma J."/>
        </authorList>
    </citation>
    <scope>NUCLEOTIDE SEQUENCE [LARGE SCALE GENOMIC DNA]</scope>
    <source>
        <strain evidence="3">NBRC 106310</strain>
    </source>
</reference>
<name>A0ABN6X6Y3_9MICO</name>
<dbReference type="Pfam" id="PF00480">
    <property type="entry name" value="ROK"/>
    <property type="match status" value="1"/>
</dbReference>
<dbReference type="EMBL" id="AP027728">
    <property type="protein sequence ID" value="BDZ40359.1"/>
    <property type="molecule type" value="Genomic_DNA"/>
</dbReference>
<organism evidence="2 3">
    <name type="scientific">Microbacterium suwonense</name>
    <dbReference type="NCBI Taxonomy" id="683047"/>
    <lineage>
        <taxon>Bacteria</taxon>
        <taxon>Bacillati</taxon>
        <taxon>Actinomycetota</taxon>
        <taxon>Actinomycetes</taxon>
        <taxon>Micrococcales</taxon>
        <taxon>Microbacteriaceae</taxon>
        <taxon>Microbacterium</taxon>
    </lineage>
</organism>
<accession>A0ABN6X6Y3</accession>
<evidence type="ECO:0008006" key="4">
    <source>
        <dbReference type="Google" id="ProtNLM"/>
    </source>
</evidence>
<gene>
    <name evidence="2" type="ORF">GCM10025863_29730</name>
</gene>
<dbReference type="Gene3D" id="3.30.420.40">
    <property type="match status" value="1"/>
</dbReference>
<evidence type="ECO:0000313" key="2">
    <source>
        <dbReference type="EMBL" id="BDZ40359.1"/>
    </source>
</evidence>
<keyword evidence="3" id="KW-1185">Reference proteome</keyword>
<protein>
    <recommendedName>
        <fullName evidence="4">ROK family protein</fullName>
    </recommendedName>
</protein>